<gene>
    <name evidence="3" type="ORF">ACFFFU_00535</name>
</gene>
<accession>A0ABV6SS40</accession>
<comment type="similarity">
    <text evidence="1">Belongs to the ROK (NagC/XylR) family.</text>
</comment>
<dbReference type="EMBL" id="JBHLTF010000001">
    <property type="protein sequence ID" value="MFC0716259.1"/>
    <property type="molecule type" value="Genomic_DNA"/>
</dbReference>
<dbReference type="InterPro" id="IPR000600">
    <property type="entry name" value="ROK"/>
</dbReference>
<dbReference type="PANTHER" id="PTHR18964">
    <property type="entry name" value="ROK (REPRESSOR, ORF, KINASE) FAMILY"/>
    <property type="match status" value="1"/>
</dbReference>
<reference evidence="3 4" key="1">
    <citation type="submission" date="2024-09" db="EMBL/GenBank/DDBJ databases">
        <authorList>
            <person name="Sun Q."/>
            <person name="Mori K."/>
        </authorList>
    </citation>
    <scope>NUCLEOTIDE SEQUENCE [LARGE SCALE GENOMIC DNA]</scope>
    <source>
        <strain evidence="3 4">KCTC 52403</strain>
    </source>
</reference>
<dbReference type="PANTHER" id="PTHR18964:SF149">
    <property type="entry name" value="BIFUNCTIONAL UDP-N-ACETYLGLUCOSAMINE 2-EPIMERASE_N-ACETYLMANNOSAMINE KINASE"/>
    <property type="match status" value="1"/>
</dbReference>
<evidence type="ECO:0000313" key="4">
    <source>
        <dbReference type="Proteomes" id="UP001589898"/>
    </source>
</evidence>
<evidence type="ECO:0000256" key="1">
    <source>
        <dbReference type="ARBA" id="ARBA00006479"/>
    </source>
</evidence>
<dbReference type="Proteomes" id="UP001589898">
    <property type="component" value="Unassembled WGS sequence"/>
</dbReference>
<comment type="caution">
    <text evidence="3">The sequence shown here is derived from an EMBL/GenBank/DDBJ whole genome shotgun (WGS) entry which is preliminary data.</text>
</comment>
<feature type="region of interest" description="Disordered" evidence="2">
    <location>
        <begin position="1"/>
        <end position="24"/>
    </location>
</feature>
<evidence type="ECO:0000256" key="2">
    <source>
        <dbReference type="SAM" id="MobiDB-lite"/>
    </source>
</evidence>
<dbReference type="RefSeq" id="WP_189493985.1">
    <property type="nucleotide sequence ID" value="NZ_BMZT01000001.1"/>
</dbReference>
<dbReference type="Gene3D" id="3.30.420.40">
    <property type="match status" value="1"/>
</dbReference>
<evidence type="ECO:0000313" key="3">
    <source>
        <dbReference type="EMBL" id="MFC0716259.1"/>
    </source>
</evidence>
<dbReference type="SUPFAM" id="SSF53067">
    <property type="entry name" value="Actin-like ATPase domain"/>
    <property type="match status" value="1"/>
</dbReference>
<sequence length="356" mass="38298">MPPRQAPSSHRAAPRRGGHAATRGTGVRIDSWNLPLRHPEGGFLGDRASQTAFRELLDQARRAHSTCARDPFGRTPTAELDKREIDMVLVGGDPDAAHVVHLAVEEYARALVAVVRSFIAQPEWRGVRDIVLGGGFPGHEAGRLAIRRAARLLKLARSGVRLRVLGHDSDEGGLLGWVQLAPSAALRRQAFLAVDIGGTNIRCGIVEPRLGEDRSGGKARILEHAQWRHADDAPTREEALQRLGAMLNGLAAHARTRGIDLAAFVGIACPGEVDARGHLLNGAQNLPGDWAAEDFFLADALGAWLAPVRGRAPRVLLHNDAVVQGLSERPRMRNAKRWGVLTIGTGLGNASYSNLG</sequence>
<dbReference type="InterPro" id="IPR043129">
    <property type="entry name" value="ATPase_NBD"/>
</dbReference>
<protein>
    <submittedName>
        <fullName evidence="3">ROK family protein</fullName>
    </submittedName>
</protein>
<name>A0ABV6SS40_9GAMM</name>
<keyword evidence="4" id="KW-1185">Reference proteome</keyword>
<dbReference type="CDD" id="cd23763">
    <property type="entry name" value="ASKHA_ATPase_ROK"/>
    <property type="match status" value="1"/>
</dbReference>
<proteinExistence type="inferred from homology"/>
<organism evidence="3 4">
    <name type="scientific">Luteimonas padinae</name>
    <dbReference type="NCBI Taxonomy" id="1714359"/>
    <lineage>
        <taxon>Bacteria</taxon>
        <taxon>Pseudomonadati</taxon>
        <taxon>Pseudomonadota</taxon>
        <taxon>Gammaproteobacteria</taxon>
        <taxon>Lysobacterales</taxon>
        <taxon>Lysobacteraceae</taxon>
        <taxon>Luteimonas</taxon>
    </lineage>
</organism>